<dbReference type="Gene3D" id="2.60.120.20">
    <property type="match status" value="3"/>
</dbReference>
<dbReference type="CDD" id="cd00205">
    <property type="entry name" value="rhv_like"/>
    <property type="match status" value="1"/>
</dbReference>
<keyword evidence="3" id="KW-0946">Virion</keyword>
<name>A0A6M9BMJ9_9VIRU</name>
<dbReference type="GO" id="GO:0005198">
    <property type="term" value="F:structural molecule activity"/>
    <property type="evidence" value="ECO:0007669"/>
    <property type="project" value="InterPro"/>
</dbReference>
<comment type="subcellular location">
    <subcellularLocation>
        <location evidence="1">Virion</location>
    </subcellularLocation>
</comment>
<organism evidence="5">
    <name type="scientific">Trichosanthes kirilowii picorna-like virus</name>
    <dbReference type="NCBI Taxonomy" id="2739857"/>
    <lineage>
        <taxon>Viruses</taxon>
        <taxon>Riboviria</taxon>
        <taxon>Orthornavirae</taxon>
        <taxon>Pisuviricota</taxon>
        <taxon>Pisoniviricetes</taxon>
        <taxon>Picornavirales</taxon>
    </lineage>
</organism>
<reference evidence="5" key="1">
    <citation type="submission" date="2019-12" db="EMBL/GenBank/DDBJ databases">
        <title>Viral genomes from plants on the riverside of the ancient canal in Zhenjiang city, China.</title>
        <authorList>
            <person name="Lu X."/>
            <person name="Yang X.S."/>
            <person name="Zhang W."/>
        </authorList>
    </citation>
    <scope>NUCLEOTIDE SEQUENCE</scope>
    <source>
        <strain evidence="5">Pt111-pil-5</strain>
    </source>
</reference>
<dbReference type="GO" id="GO:0019028">
    <property type="term" value="C:viral capsid"/>
    <property type="evidence" value="ECO:0007669"/>
    <property type="project" value="UniProtKB-KW"/>
</dbReference>
<proteinExistence type="predicted"/>
<dbReference type="Pfam" id="PF00073">
    <property type="entry name" value="Rhv"/>
    <property type="match status" value="1"/>
</dbReference>
<dbReference type="InterPro" id="IPR001676">
    <property type="entry name" value="Picornavirus_capsid"/>
</dbReference>
<accession>A0A6M9BMJ9</accession>
<evidence type="ECO:0000313" key="5">
    <source>
        <dbReference type="EMBL" id="QKK82971.1"/>
    </source>
</evidence>
<keyword evidence="2" id="KW-0167">Capsid protein</keyword>
<dbReference type="InterPro" id="IPR033703">
    <property type="entry name" value="Rhv-like"/>
</dbReference>
<dbReference type="InterPro" id="IPR029053">
    <property type="entry name" value="Viral_coat"/>
</dbReference>
<dbReference type="SUPFAM" id="SSF88633">
    <property type="entry name" value="Positive stranded ssRNA viruses"/>
    <property type="match status" value="2"/>
</dbReference>
<protein>
    <recommendedName>
        <fullName evidence="4">Picornavirus capsid domain-containing protein</fullName>
    </recommendedName>
</protein>
<feature type="domain" description="Picornavirus capsid" evidence="4">
    <location>
        <begin position="85"/>
        <end position="160"/>
    </location>
</feature>
<evidence type="ECO:0000256" key="1">
    <source>
        <dbReference type="ARBA" id="ARBA00004328"/>
    </source>
</evidence>
<evidence type="ECO:0000259" key="4">
    <source>
        <dbReference type="Pfam" id="PF00073"/>
    </source>
</evidence>
<evidence type="ECO:0000256" key="2">
    <source>
        <dbReference type="ARBA" id="ARBA00022561"/>
    </source>
</evidence>
<evidence type="ECO:0000256" key="3">
    <source>
        <dbReference type="ARBA" id="ARBA00022844"/>
    </source>
</evidence>
<dbReference type="EMBL" id="MN832465">
    <property type="protein sequence ID" value="QKK82971.1"/>
    <property type="molecule type" value="Genomic_RNA"/>
</dbReference>
<sequence>MEVVAENVLSTLKTRTAIEPPYMFETKPQLGCVPSLLKMDFSRILNKPFFIGYGSWTTSQAVGVRIANINIPNDLFINQLAKIPFEASTLYRAKLRLLIQVAGTPMHQGTLLCSALPVGFGSFMTNAGSLINNLMAAPHVFMSANESTSVALEIPFYVNSKLMKSDVDRTTVSPQFAEVNYAQAVIYVLNQLAAPTSGSTALTVSIHAEFLDLEFYGPHTDVSYLTPTLVAQGFVEGARYILTKAIDSTFSTAEVMAGDFLDLFRQALRYYTGLHAPSVPALTNKSHVVARQNYSSVDKPVQYEKLDPYYDFDRICKDAIFDTTRDEMLVREIISKPQYLGNFVVKVADTPGTLCWARPMSPFQQSLTGFYIDPFTGSSVTTTGFSSLFQIFYYLTKYWRGTIKIHIQSVMTNFHYCKLLVGKDYSIRKQGLTSYPTFASVSNLLTDTLEFSAGGQVHTIEIPFMSPLEQLPCSLEWDNIMSQMGMYYIYLLQPLVANGTVPTEVRFNMYISAGEDFQFYGYSTEPARISYPFVVSSAPASRDPQEEPNFPEFQAQGEVVDAKVSTEISQQQEINFTHSEEKIPYQSVDFRPIVSVRDFIRRPYKVFRARYTNPELSAAKGLVRLDVADLLGVRLPSEVLGSSYTSFAASTLRLIKSMFLGYAGGGRFKIVVSGTSGASAWYVPPNFGTYALPSSTDVVWLGQEPSPHSGANAIAANNSMYQNLKYQANVQDREYSCQTLLQEKPNYFTSGLASLIDPDEPGLVAESACELEVEIPNMSPYRFVGDITSIGIPGSNLIRSSPTTNLGHLVVFIPQQVALAGQVETAGVYITVYAAADDVARLGYQVFAPFMLIPSVASPNAFGYEFLSTQNNPTGLPSSPSRPPNIITFYTKST</sequence>